<feature type="chain" id="PRO_5015107304" evidence="1">
    <location>
        <begin position="20"/>
        <end position="519"/>
    </location>
</feature>
<sequence length="519" mass="57842">MNKKTLLLAACILPLMTQAQRPQYDLPLRTLTIEEIFAGKYLDLYSSPPNPTEGRKPTVIQQRMIASANRKGSGSATPQLQDSTLYVYSGTRGASPVRATYNVQTVAEFDTAFIYIRSDNFATAYPRYGQHFNSNNGLVNSKLYTTTAQVQMEQGLDYYPANTIKTGRSLAGDINTPNWRYREVTLSETGKITRDSAAEMNTGSFSYATTVTQWGAGDRVETNNATTKDMSTGIRRETRTYFFYDNATATNAVNDSTTSLTISGSATSTTIVTGAYTYNTAGKIAEYATFNEPGHQPASKSSYTYNTSGQMISSLSQMYDQVSGAWKNASRVDYGYTQTANTYYLSSIWDEAANNWKEIARSIIVLNPNGLPDSMKNYYMGALNSLYTYAYDAHKNRTRYAEYLISTSGNIATADVYNYYYEDYEDGKTGISDLAKNNLDILVYPNPAGNTLHYRVQTGQPTNSLQCRIYDASGRLVQVAASSKKEDAIDVSRLHTGIYFLEIKDREQHLAHRQSFIKQ</sequence>
<dbReference type="EMBL" id="PYGD01000003">
    <property type="protein sequence ID" value="PSK92782.1"/>
    <property type="molecule type" value="Genomic_DNA"/>
</dbReference>
<dbReference type="OrthoDB" id="2505409at2"/>
<gene>
    <name evidence="3" type="ORF">B0I18_103365</name>
</gene>
<keyword evidence="1" id="KW-0732">Signal</keyword>
<dbReference type="Pfam" id="PF18962">
    <property type="entry name" value="Por_Secre_tail"/>
    <property type="match status" value="1"/>
</dbReference>
<feature type="signal peptide" evidence="1">
    <location>
        <begin position="1"/>
        <end position="19"/>
    </location>
</feature>
<evidence type="ECO:0000256" key="1">
    <source>
        <dbReference type="SAM" id="SignalP"/>
    </source>
</evidence>
<accession>A0A2P8D6E1</accession>
<organism evidence="3 4">
    <name type="scientific">Taibaiella chishuiensis</name>
    <dbReference type="NCBI Taxonomy" id="1434707"/>
    <lineage>
        <taxon>Bacteria</taxon>
        <taxon>Pseudomonadati</taxon>
        <taxon>Bacteroidota</taxon>
        <taxon>Chitinophagia</taxon>
        <taxon>Chitinophagales</taxon>
        <taxon>Chitinophagaceae</taxon>
        <taxon>Taibaiella</taxon>
    </lineage>
</organism>
<reference evidence="3 4" key="1">
    <citation type="submission" date="2018-03" db="EMBL/GenBank/DDBJ databases">
        <title>Genomic Encyclopedia of Type Strains, Phase III (KMG-III): the genomes of soil and plant-associated and newly described type strains.</title>
        <authorList>
            <person name="Whitman W."/>
        </authorList>
    </citation>
    <scope>NUCLEOTIDE SEQUENCE [LARGE SCALE GENOMIC DNA]</scope>
    <source>
        <strain evidence="3 4">CGMCC 1.12700</strain>
    </source>
</reference>
<dbReference type="InterPro" id="IPR026444">
    <property type="entry name" value="Secre_tail"/>
</dbReference>
<dbReference type="NCBIfam" id="TIGR04183">
    <property type="entry name" value="Por_Secre_tail"/>
    <property type="match status" value="1"/>
</dbReference>
<proteinExistence type="predicted"/>
<dbReference type="RefSeq" id="WP_106522959.1">
    <property type="nucleotide sequence ID" value="NZ_PYGD01000003.1"/>
</dbReference>
<protein>
    <submittedName>
        <fullName evidence="3">Putative secreted protein (Por secretion system target)</fullName>
    </submittedName>
</protein>
<name>A0A2P8D6E1_9BACT</name>
<evidence type="ECO:0000313" key="4">
    <source>
        <dbReference type="Proteomes" id="UP000240572"/>
    </source>
</evidence>
<evidence type="ECO:0000259" key="2">
    <source>
        <dbReference type="Pfam" id="PF18962"/>
    </source>
</evidence>
<feature type="domain" description="Secretion system C-terminal sorting" evidence="2">
    <location>
        <begin position="443"/>
        <end position="510"/>
    </location>
</feature>
<dbReference type="Gene3D" id="2.40.128.720">
    <property type="match status" value="1"/>
</dbReference>
<evidence type="ECO:0000313" key="3">
    <source>
        <dbReference type="EMBL" id="PSK92782.1"/>
    </source>
</evidence>
<keyword evidence="4" id="KW-1185">Reference proteome</keyword>
<comment type="caution">
    <text evidence="3">The sequence shown here is derived from an EMBL/GenBank/DDBJ whole genome shotgun (WGS) entry which is preliminary data.</text>
</comment>
<dbReference type="Proteomes" id="UP000240572">
    <property type="component" value="Unassembled WGS sequence"/>
</dbReference>
<dbReference type="AlphaFoldDB" id="A0A2P8D6E1"/>